<dbReference type="GO" id="GO:0000976">
    <property type="term" value="F:transcription cis-regulatory region binding"/>
    <property type="evidence" value="ECO:0007669"/>
    <property type="project" value="TreeGrafter"/>
</dbReference>
<accession>A0A6P2BS77</accession>
<evidence type="ECO:0000256" key="4">
    <source>
        <dbReference type="PROSITE-ProRule" id="PRU00335"/>
    </source>
</evidence>
<dbReference type="EMBL" id="RPFW01000006">
    <property type="protein sequence ID" value="TVZ01800.1"/>
    <property type="molecule type" value="Genomic_DNA"/>
</dbReference>
<evidence type="ECO:0000256" key="5">
    <source>
        <dbReference type="SAM" id="MobiDB-lite"/>
    </source>
</evidence>
<evidence type="ECO:0000259" key="6">
    <source>
        <dbReference type="PROSITE" id="PS50977"/>
    </source>
</evidence>
<proteinExistence type="predicted"/>
<evidence type="ECO:0000256" key="2">
    <source>
        <dbReference type="ARBA" id="ARBA00023125"/>
    </source>
</evidence>
<reference evidence="7 8" key="1">
    <citation type="submission" date="2018-11" db="EMBL/GenBank/DDBJ databases">
        <title>Trebonia kvetii gen.nov., sp.nov., a novel acidophilic actinobacterium, and proposal of the new actinobacterial family Treboniaceae fam. nov.</title>
        <authorList>
            <person name="Rapoport D."/>
            <person name="Sagova-Mareckova M."/>
            <person name="Sedlacek I."/>
            <person name="Provaznik J."/>
            <person name="Kralova S."/>
            <person name="Pavlinic D."/>
            <person name="Benes V."/>
            <person name="Kopecky J."/>
        </authorList>
    </citation>
    <scope>NUCLEOTIDE SEQUENCE [LARGE SCALE GENOMIC DNA]</scope>
    <source>
        <strain evidence="7 8">15Tr583</strain>
    </source>
</reference>
<dbReference type="SUPFAM" id="SSF46689">
    <property type="entry name" value="Homeodomain-like"/>
    <property type="match status" value="1"/>
</dbReference>
<keyword evidence="2 4" id="KW-0238">DNA-binding</keyword>
<evidence type="ECO:0000256" key="3">
    <source>
        <dbReference type="ARBA" id="ARBA00023163"/>
    </source>
</evidence>
<dbReference type="Pfam" id="PF00440">
    <property type="entry name" value="TetR_N"/>
    <property type="match status" value="1"/>
</dbReference>
<name>A0A6P2BS77_9ACTN</name>
<dbReference type="Proteomes" id="UP000460272">
    <property type="component" value="Unassembled WGS sequence"/>
</dbReference>
<dbReference type="PANTHER" id="PTHR30055:SF234">
    <property type="entry name" value="HTH-TYPE TRANSCRIPTIONAL REGULATOR BETI"/>
    <property type="match status" value="1"/>
</dbReference>
<keyword evidence="3" id="KW-0804">Transcription</keyword>
<comment type="caution">
    <text evidence="7">The sequence shown here is derived from an EMBL/GenBank/DDBJ whole genome shotgun (WGS) entry which is preliminary data.</text>
</comment>
<feature type="DNA-binding region" description="H-T-H motif" evidence="4">
    <location>
        <begin position="57"/>
        <end position="76"/>
    </location>
</feature>
<evidence type="ECO:0000313" key="7">
    <source>
        <dbReference type="EMBL" id="TVZ01800.1"/>
    </source>
</evidence>
<dbReference type="PROSITE" id="PS50977">
    <property type="entry name" value="HTH_TETR_2"/>
    <property type="match status" value="1"/>
</dbReference>
<protein>
    <submittedName>
        <fullName evidence="7">TetR/AcrR family transcriptional regulator</fullName>
    </submittedName>
</protein>
<dbReference type="Gene3D" id="1.10.357.10">
    <property type="entry name" value="Tetracycline Repressor, domain 2"/>
    <property type="match status" value="1"/>
</dbReference>
<dbReference type="InterPro" id="IPR001647">
    <property type="entry name" value="HTH_TetR"/>
</dbReference>
<gene>
    <name evidence="7" type="ORF">EAS64_30575</name>
</gene>
<evidence type="ECO:0000313" key="8">
    <source>
        <dbReference type="Proteomes" id="UP000460272"/>
    </source>
</evidence>
<dbReference type="AlphaFoldDB" id="A0A6P2BS77"/>
<sequence>MLDAKQEGSLAGTHTGKPGLPRGRSRLPEPDVQASQRDRLLRATVAAVAQKGYASVTVADIVRRARVSRAAFYLHFRGREECFLAATSLGGQLLRSRVVEAAAAVPDDADDEEALRAGCRAFLRFLADEPAFARVFYIDMPAAGQHAVERFQAAGMRFAEVNAKWHSRARMRHPDWPEVPDEAYQALSGATAELVRSRVGAGRTEELPQLEDTLVNLHLAVMAARPWDAASGAEQGAALTCSGR</sequence>
<keyword evidence="1" id="KW-0805">Transcription regulation</keyword>
<dbReference type="InterPro" id="IPR009057">
    <property type="entry name" value="Homeodomain-like_sf"/>
</dbReference>
<dbReference type="PANTHER" id="PTHR30055">
    <property type="entry name" value="HTH-TYPE TRANSCRIPTIONAL REGULATOR RUTR"/>
    <property type="match status" value="1"/>
</dbReference>
<feature type="region of interest" description="Disordered" evidence="5">
    <location>
        <begin position="1"/>
        <end position="35"/>
    </location>
</feature>
<feature type="domain" description="HTH tetR-type" evidence="6">
    <location>
        <begin position="34"/>
        <end position="94"/>
    </location>
</feature>
<dbReference type="GO" id="GO:0003700">
    <property type="term" value="F:DNA-binding transcription factor activity"/>
    <property type="evidence" value="ECO:0007669"/>
    <property type="project" value="TreeGrafter"/>
</dbReference>
<evidence type="ECO:0000256" key="1">
    <source>
        <dbReference type="ARBA" id="ARBA00023015"/>
    </source>
</evidence>
<keyword evidence="8" id="KW-1185">Reference proteome</keyword>
<dbReference type="PRINTS" id="PR00455">
    <property type="entry name" value="HTHTETR"/>
</dbReference>
<dbReference type="InterPro" id="IPR050109">
    <property type="entry name" value="HTH-type_TetR-like_transc_reg"/>
</dbReference>
<dbReference type="RefSeq" id="WP_145858669.1">
    <property type="nucleotide sequence ID" value="NZ_RPFW01000006.1"/>
</dbReference>
<organism evidence="7 8">
    <name type="scientific">Trebonia kvetii</name>
    <dbReference type="NCBI Taxonomy" id="2480626"/>
    <lineage>
        <taxon>Bacteria</taxon>
        <taxon>Bacillati</taxon>
        <taxon>Actinomycetota</taxon>
        <taxon>Actinomycetes</taxon>
        <taxon>Streptosporangiales</taxon>
        <taxon>Treboniaceae</taxon>
        <taxon>Trebonia</taxon>
    </lineage>
</organism>
<dbReference type="OrthoDB" id="3867339at2"/>